<reference evidence="4 5" key="1">
    <citation type="submission" date="2016-10" db="EMBL/GenBank/DDBJ databases">
        <authorList>
            <person name="de Groot N.N."/>
        </authorList>
    </citation>
    <scope>NUCLEOTIDE SEQUENCE [LARGE SCALE GENOMIC DNA]</scope>
    <source>
        <strain evidence="4 5">AR32</strain>
    </source>
</reference>
<evidence type="ECO:0000259" key="3">
    <source>
        <dbReference type="Pfam" id="PF02581"/>
    </source>
</evidence>
<dbReference type="InterPro" id="IPR013785">
    <property type="entry name" value="Aldolase_TIM"/>
</dbReference>
<dbReference type="AlphaFoldDB" id="A0A1H5X5B1"/>
<accession>A0A1H5X5B1</accession>
<evidence type="ECO:0000313" key="5">
    <source>
        <dbReference type="Proteomes" id="UP000236735"/>
    </source>
</evidence>
<dbReference type="PANTHER" id="PTHR20857">
    <property type="entry name" value="THIAMINE-PHOSPHATE PYROPHOSPHORYLASE"/>
    <property type="match status" value="1"/>
</dbReference>
<keyword evidence="2" id="KW-0784">Thiamine biosynthesis</keyword>
<name>A0A1H5X5B1_XYLRU</name>
<dbReference type="CDD" id="cd00564">
    <property type="entry name" value="TMP_TenI"/>
    <property type="match status" value="1"/>
</dbReference>
<dbReference type="InterPro" id="IPR036206">
    <property type="entry name" value="ThiamineP_synth_sf"/>
</dbReference>
<dbReference type="SUPFAM" id="SSF51391">
    <property type="entry name" value="Thiamin phosphate synthase"/>
    <property type="match status" value="1"/>
</dbReference>
<dbReference type="Gene3D" id="3.20.20.70">
    <property type="entry name" value="Aldolase class I"/>
    <property type="match status" value="1"/>
</dbReference>
<dbReference type="RefSeq" id="WP_036911858.1">
    <property type="nucleotide sequence ID" value="NZ_FNUV01000008.1"/>
</dbReference>
<gene>
    <name evidence="4" type="ORF">SAMN05216354_2619</name>
</gene>
<sequence length="202" mass="23103">MKLIVMTKPTFFVEEDKILADLFDEGLESLHLYKPGASPLYSERLLTLLGDSYRNRITVHGHFYLKEEYRLKGIHIDDARTEPPTGYKGNMSRTCHQIDELKEAKKNANYVFLHSIFDSQTNADEKASFTMDELRQATKEGLIDKKVYALGGMNLDTIKAVKDLGFGGIVICGDLWNRFNIHNEIDYKALLSHFGKLRKAIE</sequence>
<organism evidence="4 5">
    <name type="scientific">Xylanibacter ruminicola</name>
    <name type="common">Prevotella ruminicola</name>
    <dbReference type="NCBI Taxonomy" id="839"/>
    <lineage>
        <taxon>Bacteria</taxon>
        <taxon>Pseudomonadati</taxon>
        <taxon>Bacteroidota</taxon>
        <taxon>Bacteroidia</taxon>
        <taxon>Bacteroidales</taxon>
        <taxon>Prevotellaceae</taxon>
        <taxon>Xylanibacter</taxon>
    </lineage>
</organism>
<protein>
    <submittedName>
        <fullName evidence="4">Thiamine-phosphate pyrophosphorylase</fullName>
    </submittedName>
</protein>
<proteinExistence type="predicted"/>
<dbReference type="GO" id="GO:0004789">
    <property type="term" value="F:thiamine-phosphate diphosphorylase activity"/>
    <property type="evidence" value="ECO:0007669"/>
    <property type="project" value="TreeGrafter"/>
</dbReference>
<dbReference type="PANTHER" id="PTHR20857:SF15">
    <property type="entry name" value="THIAMINE-PHOSPHATE SYNTHASE"/>
    <property type="match status" value="1"/>
</dbReference>
<dbReference type="Pfam" id="PF02581">
    <property type="entry name" value="TMP-TENI"/>
    <property type="match status" value="1"/>
</dbReference>
<dbReference type="GO" id="GO:0005737">
    <property type="term" value="C:cytoplasm"/>
    <property type="evidence" value="ECO:0007669"/>
    <property type="project" value="TreeGrafter"/>
</dbReference>
<dbReference type="EMBL" id="FNUV01000008">
    <property type="protein sequence ID" value="SEG06580.1"/>
    <property type="molecule type" value="Genomic_DNA"/>
</dbReference>
<dbReference type="InterPro" id="IPR022998">
    <property type="entry name" value="ThiamineP_synth_TenI"/>
</dbReference>
<dbReference type="GO" id="GO:0009228">
    <property type="term" value="P:thiamine biosynthetic process"/>
    <property type="evidence" value="ECO:0007669"/>
    <property type="project" value="UniProtKB-KW"/>
</dbReference>
<feature type="domain" description="Thiamine phosphate synthase/TenI" evidence="3">
    <location>
        <begin position="49"/>
        <end position="172"/>
    </location>
</feature>
<evidence type="ECO:0000313" key="4">
    <source>
        <dbReference type="EMBL" id="SEG06580.1"/>
    </source>
</evidence>
<evidence type="ECO:0000256" key="2">
    <source>
        <dbReference type="ARBA" id="ARBA00022977"/>
    </source>
</evidence>
<dbReference type="Proteomes" id="UP000236735">
    <property type="component" value="Unassembled WGS sequence"/>
</dbReference>
<comment type="pathway">
    <text evidence="1">Cofactor biosynthesis; thiamine diphosphate biosynthesis.</text>
</comment>
<evidence type="ECO:0000256" key="1">
    <source>
        <dbReference type="ARBA" id="ARBA00004948"/>
    </source>
</evidence>